<dbReference type="EMBL" id="JADJIB010000001">
    <property type="protein sequence ID" value="MBK7271747.1"/>
    <property type="molecule type" value="Genomic_DNA"/>
</dbReference>
<evidence type="ECO:0000259" key="6">
    <source>
        <dbReference type="PROSITE" id="PS50850"/>
    </source>
</evidence>
<feature type="transmembrane region" description="Helical" evidence="5">
    <location>
        <begin position="374"/>
        <end position="392"/>
    </location>
</feature>
<accession>A0A934X5W4</accession>
<evidence type="ECO:0000256" key="2">
    <source>
        <dbReference type="ARBA" id="ARBA00022692"/>
    </source>
</evidence>
<feature type="transmembrane region" description="Helical" evidence="5">
    <location>
        <begin position="257"/>
        <end position="277"/>
    </location>
</feature>
<organism evidence="7 9">
    <name type="scientific">Candidatus Phosphoribacter hodrii</name>
    <dbReference type="NCBI Taxonomy" id="2953743"/>
    <lineage>
        <taxon>Bacteria</taxon>
        <taxon>Bacillati</taxon>
        <taxon>Actinomycetota</taxon>
        <taxon>Actinomycetes</taxon>
        <taxon>Micrococcales</taxon>
        <taxon>Dermatophilaceae</taxon>
        <taxon>Candidatus Phosphoribacter</taxon>
    </lineage>
</organism>
<evidence type="ECO:0000313" key="9">
    <source>
        <dbReference type="Proteomes" id="UP000718281"/>
    </source>
</evidence>
<comment type="caution">
    <text evidence="7">The sequence shown here is derived from an EMBL/GenBank/DDBJ whole genome shotgun (WGS) entry which is preliminary data.</text>
</comment>
<feature type="domain" description="Major facilitator superfamily (MFS) profile" evidence="6">
    <location>
        <begin position="17"/>
        <end position="398"/>
    </location>
</feature>
<evidence type="ECO:0000313" key="10">
    <source>
        <dbReference type="Proteomes" id="UP000726105"/>
    </source>
</evidence>
<dbReference type="AlphaFoldDB" id="A0A934X5W4"/>
<feature type="transmembrane region" description="Helical" evidence="5">
    <location>
        <begin position="284"/>
        <end position="302"/>
    </location>
</feature>
<protein>
    <submittedName>
        <fullName evidence="7">YbfB/YjiJ family MFS transporter</fullName>
    </submittedName>
</protein>
<name>A0A934X5W4_9MICO</name>
<keyword evidence="4 5" id="KW-0472">Membrane</keyword>
<dbReference type="Proteomes" id="UP000718281">
    <property type="component" value="Unassembled WGS sequence"/>
</dbReference>
<dbReference type="GO" id="GO:0005886">
    <property type="term" value="C:plasma membrane"/>
    <property type="evidence" value="ECO:0007669"/>
    <property type="project" value="UniProtKB-SubCell"/>
</dbReference>
<dbReference type="EMBL" id="JADIXZ010000004">
    <property type="protein sequence ID" value="MBK6301004.1"/>
    <property type="molecule type" value="Genomic_DNA"/>
</dbReference>
<sequence>MAADPLTVARPFQRDLLIVIGLAASPLVALGCSRFAYALLLPAMRSDLGWSFTTAGLMNTVNAVGYLVGALGTAWAAAKLGQRPAFVGSLVITVLALAATAASSSLEVLLAVRTILGIAGAGAFVLGGAITSTISRRHTPHRAAVLIGTYFAGGGVGIVASGLLVPAVFERLGPAGWPTGWLVLAVLAAVGTVAATIAAYAAPTTPAAAPGSRSFWVSGLGRLASGYLLFGAGYIGYMTFIIAMLTQVGLSPKEIAAFWVALGVAGAVSGQVWARLLRGARGGSAAAVLFGLLAVATGIPAVTSATPALYASGVLFGLCFLSLVGAVTAAGRDAVDPADTTAALGMLTTVFALGQVIGPWFTGLLADRTGGQQWGLGVSAVVLLIGAVLCRLQPPRRIGHDEGGW</sequence>
<dbReference type="GO" id="GO:0022857">
    <property type="term" value="F:transmembrane transporter activity"/>
    <property type="evidence" value="ECO:0007669"/>
    <property type="project" value="InterPro"/>
</dbReference>
<dbReference type="PANTHER" id="PTHR23537">
    <property type="match status" value="1"/>
</dbReference>
<feature type="transmembrane region" description="Helical" evidence="5">
    <location>
        <begin position="110"/>
        <end position="131"/>
    </location>
</feature>
<evidence type="ECO:0000256" key="4">
    <source>
        <dbReference type="ARBA" id="ARBA00023136"/>
    </source>
</evidence>
<evidence type="ECO:0000313" key="7">
    <source>
        <dbReference type="EMBL" id="MBK6301004.1"/>
    </source>
</evidence>
<keyword evidence="2 5" id="KW-0812">Transmembrane</keyword>
<feature type="transmembrane region" description="Helical" evidence="5">
    <location>
        <begin position="181"/>
        <end position="202"/>
    </location>
</feature>
<feature type="transmembrane region" description="Helical" evidence="5">
    <location>
        <begin position="308"/>
        <end position="330"/>
    </location>
</feature>
<dbReference type="SUPFAM" id="SSF103473">
    <property type="entry name" value="MFS general substrate transporter"/>
    <property type="match status" value="1"/>
</dbReference>
<dbReference type="InterPro" id="IPR020846">
    <property type="entry name" value="MFS_dom"/>
</dbReference>
<dbReference type="Pfam" id="PF06779">
    <property type="entry name" value="MFS_4"/>
    <property type="match status" value="1"/>
</dbReference>
<evidence type="ECO:0000256" key="3">
    <source>
        <dbReference type="ARBA" id="ARBA00022989"/>
    </source>
</evidence>
<feature type="transmembrane region" description="Helical" evidence="5">
    <location>
        <begin position="16"/>
        <end position="37"/>
    </location>
</feature>
<gene>
    <name evidence="7" type="ORF">IPF40_08110</name>
    <name evidence="8" type="ORF">IPI13_00760</name>
</gene>
<feature type="transmembrane region" description="Helical" evidence="5">
    <location>
        <begin position="143"/>
        <end position="169"/>
    </location>
</feature>
<evidence type="ECO:0000313" key="8">
    <source>
        <dbReference type="EMBL" id="MBK7271747.1"/>
    </source>
</evidence>
<evidence type="ECO:0000256" key="5">
    <source>
        <dbReference type="SAM" id="Phobius"/>
    </source>
</evidence>
<dbReference type="InterPro" id="IPR036259">
    <property type="entry name" value="MFS_trans_sf"/>
</dbReference>
<feature type="transmembrane region" description="Helical" evidence="5">
    <location>
        <begin position="57"/>
        <end position="78"/>
    </location>
</feature>
<evidence type="ECO:0000256" key="1">
    <source>
        <dbReference type="ARBA" id="ARBA00004651"/>
    </source>
</evidence>
<dbReference type="InterPro" id="IPR010645">
    <property type="entry name" value="MFS_4"/>
</dbReference>
<dbReference type="Proteomes" id="UP000726105">
    <property type="component" value="Unassembled WGS sequence"/>
</dbReference>
<keyword evidence="3 5" id="KW-1133">Transmembrane helix</keyword>
<reference evidence="9 10" key="1">
    <citation type="submission" date="2020-10" db="EMBL/GenBank/DDBJ databases">
        <title>Connecting structure to function with the recovery of over 1000 high-quality activated sludge metagenome-assembled genomes encoding full-length rRNA genes using long-read sequencing.</title>
        <authorList>
            <person name="Singleton C.M."/>
            <person name="Petriglieri F."/>
            <person name="Kristensen J.M."/>
            <person name="Kirkegaard R.H."/>
            <person name="Michaelsen T.Y."/>
            <person name="Andersen M.H."/>
            <person name="Karst S.M."/>
            <person name="Dueholm M.S."/>
            <person name="Nielsen P.H."/>
            <person name="Albertsen M."/>
        </authorList>
    </citation>
    <scope>NUCLEOTIDE SEQUENCE [LARGE SCALE GENOMIC DNA]</scope>
    <source>
        <strain evidence="7">AalE_18-Q3-R2-46_BAT3C.188</strain>
        <strain evidence="8">Ega_18-Q3-R5-49_MAXAC.001</strain>
    </source>
</reference>
<dbReference type="PROSITE" id="PS50850">
    <property type="entry name" value="MFS"/>
    <property type="match status" value="1"/>
</dbReference>
<dbReference type="PANTHER" id="PTHR23537:SF1">
    <property type="entry name" value="SUGAR TRANSPORTER"/>
    <property type="match status" value="1"/>
</dbReference>
<comment type="subcellular location">
    <subcellularLocation>
        <location evidence="1">Cell membrane</location>
        <topology evidence="1">Multi-pass membrane protein</topology>
    </subcellularLocation>
</comment>
<feature type="transmembrane region" description="Helical" evidence="5">
    <location>
        <begin position="342"/>
        <end position="362"/>
    </location>
</feature>
<feature type="transmembrane region" description="Helical" evidence="5">
    <location>
        <begin position="85"/>
        <end position="104"/>
    </location>
</feature>
<feature type="transmembrane region" description="Helical" evidence="5">
    <location>
        <begin position="223"/>
        <end position="245"/>
    </location>
</feature>
<dbReference type="Gene3D" id="1.20.1250.20">
    <property type="entry name" value="MFS general substrate transporter like domains"/>
    <property type="match status" value="2"/>
</dbReference>
<proteinExistence type="predicted"/>